<dbReference type="EMBL" id="VSWC01000054">
    <property type="protein sequence ID" value="KAA1099428.1"/>
    <property type="molecule type" value="Genomic_DNA"/>
</dbReference>
<reference evidence="1 2" key="1">
    <citation type="submission" date="2019-05" db="EMBL/GenBank/DDBJ databases">
        <title>Emergence of the Ug99 lineage of the wheat stem rust pathogen through somatic hybridization.</title>
        <authorList>
            <person name="Li F."/>
            <person name="Upadhyaya N.M."/>
            <person name="Sperschneider J."/>
            <person name="Matny O."/>
            <person name="Nguyen-Phuc H."/>
            <person name="Mago R."/>
            <person name="Raley C."/>
            <person name="Miller M.E."/>
            <person name="Silverstein K.A.T."/>
            <person name="Henningsen E."/>
            <person name="Hirsch C.D."/>
            <person name="Visser B."/>
            <person name="Pretorius Z.A."/>
            <person name="Steffenson B.J."/>
            <person name="Schwessinger B."/>
            <person name="Dodds P.N."/>
            <person name="Figueroa M."/>
        </authorList>
    </citation>
    <scope>NUCLEOTIDE SEQUENCE [LARGE SCALE GENOMIC DNA]</scope>
    <source>
        <strain evidence="1">21-0</strain>
    </source>
</reference>
<proteinExistence type="predicted"/>
<comment type="caution">
    <text evidence="1">The sequence shown here is derived from an EMBL/GenBank/DDBJ whole genome shotgun (WGS) entry which is preliminary data.</text>
</comment>
<protein>
    <submittedName>
        <fullName evidence="1">Uncharacterized protein</fullName>
    </submittedName>
</protein>
<keyword evidence="2" id="KW-1185">Reference proteome</keyword>
<name>A0A5B0PGA5_PUCGR</name>
<organism evidence="1 2">
    <name type="scientific">Puccinia graminis f. sp. tritici</name>
    <dbReference type="NCBI Taxonomy" id="56615"/>
    <lineage>
        <taxon>Eukaryota</taxon>
        <taxon>Fungi</taxon>
        <taxon>Dikarya</taxon>
        <taxon>Basidiomycota</taxon>
        <taxon>Pucciniomycotina</taxon>
        <taxon>Pucciniomycetes</taxon>
        <taxon>Pucciniales</taxon>
        <taxon>Pucciniaceae</taxon>
        <taxon>Puccinia</taxon>
    </lineage>
</organism>
<dbReference type="Proteomes" id="UP000324748">
    <property type="component" value="Unassembled WGS sequence"/>
</dbReference>
<dbReference type="AlphaFoldDB" id="A0A5B0PGA5"/>
<sequence>MSKDESAAAAAQEMPHTIGHYITRHRLKAENSLAGQWPVSACLSASLRQTAADKCQSAVHTPSSRLDCDFEVCTTTGYRHQNDLTLSISRSDRNNTNNNKDGLDNWSYMKVERANIPTARVIFFSLAGHAEHHQMTWASWTGKETSP</sequence>
<accession>A0A5B0PGA5</accession>
<evidence type="ECO:0000313" key="1">
    <source>
        <dbReference type="EMBL" id="KAA1099428.1"/>
    </source>
</evidence>
<gene>
    <name evidence="1" type="ORF">PGT21_007301</name>
</gene>
<evidence type="ECO:0000313" key="2">
    <source>
        <dbReference type="Proteomes" id="UP000324748"/>
    </source>
</evidence>